<dbReference type="AlphaFoldDB" id="M1V9T7"/>
<dbReference type="GO" id="GO:0006782">
    <property type="term" value="P:protoporphyrinogen IX biosynthetic process"/>
    <property type="evidence" value="ECO:0007669"/>
    <property type="project" value="UniProtKB-UniPathway"/>
</dbReference>
<keyword evidence="7 11" id="KW-0210">Decarboxylase</keyword>
<dbReference type="Proteomes" id="UP000007014">
    <property type="component" value="Chromosome 16"/>
</dbReference>
<dbReference type="PANTHER" id="PTHR21091">
    <property type="entry name" value="METHYLTETRAHYDROFOLATE:HOMOCYSTEINE METHYLTRANSFERASE RELATED"/>
    <property type="match status" value="1"/>
</dbReference>
<dbReference type="Pfam" id="PF01208">
    <property type="entry name" value="URO-D"/>
    <property type="match status" value="1"/>
</dbReference>
<evidence type="ECO:0000256" key="7">
    <source>
        <dbReference type="ARBA" id="ARBA00022793"/>
    </source>
</evidence>
<feature type="domain" description="Uroporphyrinogen decarboxylase (URO-D)" evidence="13">
    <location>
        <begin position="89"/>
        <end position="98"/>
    </location>
</feature>
<comment type="subcellular location">
    <subcellularLocation>
        <location evidence="2">Plastid</location>
        <location evidence="2">Chloroplast</location>
    </subcellularLocation>
</comment>
<name>M1V9T7_CYAM1</name>
<reference evidence="14 15" key="1">
    <citation type="journal article" date="2004" name="Nature">
        <title>Genome sequence of the ultrasmall unicellular red alga Cyanidioschyzon merolae 10D.</title>
        <authorList>
            <person name="Matsuzaki M."/>
            <person name="Misumi O."/>
            <person name="Shin-i T."/>
            <person name="Maruyama S."/>
            <person name="Takahara M."/>
            <person name="Miyagishima S."/>
            <person name="Mori T."/>
            <person name="Nishida K."/>
            <person name="Yagisawa F."/>
            <person name="Nishida K."/>
            <person name="Yoshida Y."/>
            <person name="Nishimura Y."/>
            <person name="Nakao S."/>
            <person name="Kobayashi T."/>
            <person name="Momoyama Y."/>
            <person name="Higashiyama T."/>
            <person name="Minoda A."/>
            <person name="Sano M."/>
            <person name="Nomoto H."/>
            <person name="Oishi K."/>
            <person name="Hayashi H."/>
            <person name="Ohta F."/>
            <person name="Nishizaka S."/>
            <person name="Haga S."/>
            <person name="Miura S."/>
            <person name="Morishita T."/>
            <person name="Kabeya Y."/>
            <person name="Terasawa K."/>
            <person name="Suzuki Y."/>
            <person name="Ishii Y."/>
            <person name="Asakawa S."/>
            <person name="Takano H."/>
            <person name="Ohta N."/>
            <person name="Kuroiwa H."/>
            <person name="Tanaka K."/>
            <person name="Shimizu N."/>
            <person name="Sugano S."/>
            <person name="Sato N."/>
            <person name="Nozaki H."/>
            <person name="Ogasawara N."/>
            <person name="Kohara Y."/>
            <person name="Kuroiwa T."/>
        </authorList>
    </citation>
    <scope>NUCLEOTIDE SEQUENCE [LARGE SCALE GENOMIC DNA]</scope>
    <source>
        <strain evidence="14 15">10D</strain>
    </source>
</reference>
<evidence type="ECO:0000256" key="12">
    <source>
        <dbReference type="RuleBase" id="RU004169"/>
    </source>
</evidence>
<comment type="subunit">
    <text evidence="5">Homodimer.</text>
</comment>
<dbReference type="GO" id="GO:0004853">
    <property type="term" value="F:uroporphyrinogen decarboxylase activity"/>
    <property type="evidence" value="ECO:0007669"/>
    <property type="project" value="UniProtKB-EC"/>
</dbReference>
<dbReference type="OrthoDB" id="339900at2759"/>
<evidence type="ECO:0000256" key="3">
    <source>
        <dbReference type="ARBA" id="ARBA00004804"/>
    </source>
</evidence>
<evidence type="ECO:0000256" key="2">
    <source>
        <dbReference type="ARBA" id="ARBA00004229"/>
    </source>
</evidence>
<comment type="similarity">
    <text evidence="4 12">Belongs to the uroporphyrinogen decarboxylase family.</text>
</comment>
<dbReference type="InterPro" id="IPR000257">
    <property type="entry name" value="Uroporphyrinogen_deCOase"/>
</dbReference>
<accession>M1V9T7</accession>
<dbReference type="eggNOG" id="KOG2872">
    <property type="taxonomic scope" value="Eukaryota"/>
</dbReference>
<evidence type="ECO:0000259" key="13">
    <source>
        <dbReference type="PROSITE" id="PS00906"/>
    </source>
</evidence>
<keyword evidence="8 11" id="KW-0456">Lyase</keyword>
<dbReference type="PROSITE" id="PS00906">
    <property type="entry name" value="UROD_1"/>
    <property type="match status" value="1"/>
</dbReference>
<proteinExistence type="inferred from homology"/>
<dbReference type="RefSeq" id="XP_005537770.1">
    <property type="nucleotide sequence ID" value="XM_005537713.1"/>
</dbReference>
<evidence type="ECO:0000256" key="4">
    <source>
        <dbReference type="ARBA" id="ARBA00009935"/>
    </source>
</evidence>
<dbReference type="InterPro" id="IPR006361">
    <property type="entry name" value="Uroporphyrinogen_deCO2ase_HemE"/>
</dbReference>
<gene>
    <name evidence="14" type="ORF">CYME_CMP083C</name>
</gene>
<comment type="pathway">
    <text evidence="3 11">Porphyrin-containing compound metabolism; protoporphyrin-IX biosynthesis; coproporphyrinogen-III from 5-aminolevulinate: step 4/4.</text>
</comment>
<dbReference type="NCBIfam" id="TIGR01464">
    <property type="entry name" value="hemE"/>
    <property type="match status" value="1"/>
</dbReference>
<dbReference type="FunFam" id="3.20.20.210:FF:000006">
    <property type="entry name" value="Uroporphyrinogen decarboxylase"/>
    <property type="match status" value="1"/>
</dbReference>
<dbReference type="UniPathway" id="UPA00251">
    <property type="reaction ID" value="UER00321"/>
</dbReference>
<dbReference type="HOGENOM" id="CLU_040933_0_2_1"/>
<evidence type="ECO:0000256" key="8">
    <source>
        <dbReference type="ARBA" id="ARBA00023239"/>
    </source>
</evidence>
<evidence type="ECO:0000256" key="10">
    <source>
        <dbReference type="ARBA" id="ARBA00048033"/>
    </source>
</evidence>
<evidence type="ECO:0000256" key="9">
    <source>
        <dbReference type="ARBA" id="ARBA00023244"/>
    </source>
</evidence>
<dbReference type="Gramene" id="CMP083CT">
    <property type="protein sequence ID" value="CMP083CT"/>
    <property type="gene ID" value="CMP083C"/>
</dbReference>
<evidence type="ECO:0000256" key="11">
    <source>
        <dbReference type="RuleBase" id="RU000554"/>
    </source>
</evidence>
<dbReference type="STRING" id="280699.M1V9T7"/>
<dbReference type="EMBL" id="AP006498">
    <property type="protein sequence ID" value="BAM81734.1"/>
    <property type="molecule type" value="Genomic_DNA"/>
</dbReference>
<dbReference type="InterPro" id="IPR038071">
    <property type="entry name" value="UROD/MetE-like_sf"/>
</dbReference>
<dbReference type="EC" id="4.1.1.37" evidence="6 11"/>
<dbReference type="GO" id="GO:0009507">
    <property type="term" value="C:chloroplast"/>
    <property type="evidence" value="ECO:0007669"/>
    <property type="project" value="UniProtKB-SubCell"/>
</dbReference>
<dbReference type="GeneID" id="16996014"/>
<organism evidence="14 15">
    <name type="scientific">Cyanidioschyzon merolae (strain NIES-3377 / 10D)</name>
    <name type="common">Unicellular red alga</name>
    <dbReference type="NCBI Taxonomy" id="280699"/>
    <lineage>
        <taxon>Eukaryota</taxon>
        <taxon>Rhodophyta</taxon>
        <taxon>Bangiophyceae</taxon>
        <taxon>Cyanidiales</taxon>
        <taxon>Cyanidiaceae</taxon>
        <taxon>Cyanidioschyzon</taxon>
    </lineage>
</organism>
<evidence type="ECO:0000256" key="1">
    <source>
        <dbReference type="ARBA" id="ARBA00002448"/>
    </source>
</evidence>
<dbReference type="KEGG" id="cme:CYME_CMP083C"/>
<dbReference type="Gene3D" id="3.20.20.210">
    <property type="match status" value="1"/>
</dbReference>
<dbReference type="SUPFAM" id="SSF51726">
    <property type="entry name" value="UROD/MetE-like"/>
    <property type="match status" value="1"/>
</dbReference>
<protein>
    <recommendedName>
        <fullName evidence="6 11">Uroporphyrinogen decarboxylase</fullName>
        <ecNumber evidence="6 11">4.1.1.37</ecNumber>
    </recommendedName>
</protein>
<evidence type="ECO:0000256" key="5">
    <source>
        <dbReference type="ARBA" id="ARBA00011738"/>
    </source>
</evidence>
<comment type="function">
    <text evidence="1">Catalyzes the decarboxylation of four acetate groups of uroporphyrinogen-III to yield coproporphyrinogen-III.</text>
</comment>
<evidence type="ECO:0000313" key="15">
    <source>
        <dbReference type="Proteomes" id="UP000007014"/>
    </source>
</evidence>
<evidence type="ECO:0000256" key="6">
    <source>
        <dbReference type="ARBA" id="ARBA00012288"/>
    </source>
</evidence>
<keyword evidence="15" id="KW-1185">Reference proteome</keyword>
<dbReference type="OMA" id="LWLMRQA"/>
<comment type="catalytic activity">
    <reaction evidence="10 11">
        <text>uroporphyrinogen III + 4 H(+) = coproporphyrinogen III + 4 CO2</text>
        <dbReference type="Rhea" id="RHEA:19865"/>
        <dbReference type="ChEBI" id="CHEBI:15378"/>
        <dbReference type="ChEBI" id="CHEBI:16526"/>
        <dbReference type="ChEBI" id="CHEBI:57308"/>
        <dbReference type="ChEBI" id="CHEBI:57309"/>
        <dbReference type="EC" id="4.1.1.37"/>
    </reaction>
</comment>
<sequence length="455" mass="50126">MFQFAVLKLTRTPRCAGHTAPRSLQAASGAKFRLRSERLRYHVASLALRAALDTDYEGCLSESSVVETCNEAPLLLRVLRCDPSVPRPPVWFMRQAGRYMSAFRMYSGRYAFRERAETPEIAVELSLQPWRAFGVDAVIMFADILTPLPPMGLDYQIVSGQGPSIKTPVRCMEDVELVRPLTPEDTETALSFVGTTLSTLAHTLADARPRPALLGFLGAPFTLAAYGIEGEGGRASSGKQVKRMMYTAEGRELMHRLLQKITQSMIVFAAYQARKGAEAIQIFDSWAHLLSPEDYQEFSLFYVEELVRGIRAHGVETPLIFFANGSCGKLGVISAMYPADTREANGYRGLDALALDWRTSIAEARQLFGKRAVLQGNIDPTVLACGDTASVKAAIDRCVCAASGGAHILNVGRGIQPDTPEEMVALFCEHVRALPETDWYQQLRHRHLVENGVPG</sequence>
<dbReference type="PANTHER" id="PTHR21091:SF174">
    <property type="entry name" value="UROPORPHYRINOGEN DECARBOXYLASE"/>
    <property type="match status" value="1"/>
</dbReference>
<keyword evidence="9 11" id="KW-0627">Porphyrin biosynthesis</keyword>
<reference evidence="14 15" key="2">
    <citation type="journal article" date="2007" name="BMC Biol.">
        <title>A 100%-complete sequence reveals unusually simple genomic features in the hot-spring red alga Cyanidioschyzon merolae.</title>
        <authorList>
            <person name="Nozaki H."/>
            <person name="Takano H."/>
            <person name="Misumi O."/>
            <person name="Terasawa K."/>
            <person name="Matsuzaki M."/>
            <person name="Maruyama S."/>
            <person name="Nishida K."/>
            <person name="Yagisawa F."/>
            <person name="Yoshida Y."/>
            <person name="Fujiwara T."/>
            <person name="Takio S."/>
            <person name="Tamura K."/>
            <person name="Chung S.J."/>
            <person name="Nakamura S."/>
            <person name="Kuroiwa H."/>
            <person name="Tanaka K."/>
            <person name="Sato N."/>
            <person name="Kuroiwa T."/>
        </authorList>
    </citation>
    <scope>NUCLEOTIDE SEQUENCE [LARGE SCALE GENOMIC DNA]</scope>
    <source>
        <strain evidence="14 15">10D</strain>
    </source>
</reference>
<evidence type="ECO:0000313" key="14">
    <source>
        <dbReference type="EMBL" id="BAM81734.1"/>
    </source>
</evidence>